<reference evidence="2" key="1">
    <citation type="submission" date="2022-08" db="UniProtKB">
        <authorList>
            <consortium name="EnsemblMetazoa"/>
        </authorList>
    </citation>
    <scope>IDENTIFICATION</scope>
    <source>
        <strain evidence="2">05x7-T-G4-1.051#20</strain>
    </source>
</reference>
<protein>
    <recommendedName>
        <fullName evidence="4">G domain-containing protein</fullName>
    </recommendedName>
</protein>
<keyword evidence="1" id="KW-0812">Transmembrane</keyword>
<evidence type="ECO:0008006" key="4">
    <source>
        <dbReference type="Google" id="ProtNLM"/>
    </source>
</evidence>
<name>A0A8W8INY2_MAGGI</name>
<evidence type="ECO:0000313" key="2">
    <source>
        <dbReference type="EnsemblMetazoa" id="G14789.1:cds"/>
    </source>
</evidence>
<dbReference type="SUPFAM" id="SSF52540">
    <property type="entry name" value="P-loop containing nucleoside triphosphate hydrolases"/>
    <property type="match status" value="1"/>
</dbReference>
<sequence>MDEMTAEQNTEQVTKDEIWENLKANLEALEKPRNLLLLGSLGTGKSSFINTVITALTGKYKYYADVGRGSSHNTMRLHMIPSAEYWNPENKEIKAQNLPTFIDIIGLETSLSESKEEISVNKELMRLIINGQLPQNCDLFDLSNKLKNREKINIKPDLQIAAVDIIIVVLSAENYVTPDILLYDICKEAKFETKNIPVFLVLTNVDKSNLSEKGLEEKKNDICSIMNIEPYKVLMCSNYQPDHKPSIKKDIKILEFLMKLSDPCFKAVTLQKMESEKPALSIEIMESEKPAPSVQEMECEIPAPLKPHASTPCQNADDSSVMTGAFICLLLAFLIGLILHFGSKI</sequence>
<evidence type="ECO:0000313" key="3">
    <source>
        <dbReference type="Proteomes" id="UP000005408"/>
    </source>
</evidence>
<accession>A0A8W8INY2</accession>
<keyword evidence="3" id="KW-1185">Reference proteome</keyword>
<dbReference type="InterPro" id="IPR027417">
    <property type="entry name" value="P-loop_NTPase"/>
</dbReference>
<proteinExistence type="predicted"/>
<dbReference type="AlphaFoldDB" id="A0A8W8INY2"/>
<feature type="transmembrane region" description="Helical" evidence="1">
    <location>
        <begin position="321"/>
        <end position="342"/>
    </location>
</feature>
<organism evidence="2 3">
    <name type="scientific">Magallana gigas</name>
    <name type="common">Pacific oyster</name>
    <name type="synonym">Crassostrea gigas</name>
    <dbReference type="NCBI Taxonomy" id="29159"/>
    <lineage>
        <taxon>Eukaryota</taxon>
        <taxon>Metazoa</taxon>
        <taxon>Spiralia</taxon>
        <taxon>Lophotrochozoa</taxon>
        <taxon>Mollusca</taxon>
        <taxon>Bivalvia</taxon>
        <taxon>Autobranchia</taxon>
        <taxon>Pteriomorphia</taxon>
        <taxon>Ostreida</taxon>
        <taxon>Ostreoidea</taxon>
        <taxon>Ostreidae</taxon>
        <taxon>Magallana</taxon>
    </lineage>
</organism>
<dbReference type="EnsemblMetazoa" id="G14789.1">
    <property type="protein sequence ID" value="G14789.1:cds"/>
    <property type="gene ID" value="G14789"/>
</dbReference>
<dbReference type="Proteomes" id="UP000005408">
    <property type="component" value="Unassembled WGS sequence"/>
</dbReference>
<evidence type="ECO:0000256" key="1">
    <source>
        <dbReference type="SAM" id="Phobius"/>
    </source>
</evidence>
<keyword evidence="1" id="KW-0472">Membrane</keyword>
<keyword evidence="1" id="KW-1133">Transmembrane helix</keyword>
<dbReference type="Gene3D" id="3.40.50.300">
    <property type="entry name" value="P-loop containing nucleotide triphosphate hydrolases"/>
    <property type="match status" value="1"/>
</dbReference>